<evidence type="ECO:0000313" key="2">
    <source>
        <dbReference type="EMBL" id="CAA9512488.1"/>
    </source>
</evidence>
<feature type="non-terminal residue" evidence="2">
    <location>
        <position position="63"/>
    </location>
</feature>
<dbReference type="SUPFAM" id="SSF53720">
    <property type="entry name" value="ALDH-like"/>
    <property type="match status" value="1"/>
</dbReference>
<sequence>MSGRYDQATAMAVETQSVTDLCRAAKAAARRLALTSSGTKDAALLALADALEARTPEILQANA</sequence>
<gene>
    <name evidence="2" type="ORF">AVDCRST_MAG67-2869</name>
</gene>
<dbReference type="InterPro" id="IPR016161">
    <property type="entry name" value="Ald_DH/histidinol_DH"/>
</dbReference>
<reference evidence="2" key="1">
    <citation type="submission" date="2020-02" db="EMBL/GenBank/DDBJ databases">
        <authorList>
            <person name="Meier V. D."/>
        </authorList>
    </citation>
    <scope>NUCLEOTIDE SEQUENCE</scope>
    <source>
        <strain evidence="2">AVDCRST_MAG67</strain>
    </source>
</reference>
<evidence type="ECO:0008006" key="3">
    <source>
        <dbReference type="Google" id="ProtNLM"/>
    </source>
</evidence>
<dbReference type="EMBL" id="CADCVQ010000119">
    <property type="protein sequence ID" value="CAA9512488.1"/>
    <property type="molecule type" value="Genomic_DNA"/>
</dbReference>
<dbReference type="GO" id="GO:0016491">
    <property type="term" value="F:oxidoreductase activity"/>
    <property type="evidence" value="ECO:0007669"/>
    <property type="project" value="UniProtKB-KW"/>
</dbReference>
<dbReference type="Gene3D" id="3.40.605.10">
    <property type="entry name" value="Aldehyde Dehydrogenase, Chain A, domain 1"/>
    <property type="match status" value="1"/>
</dbReference>
<keyword evidence="1" id="KW-0560">Oxidoreductase</keyword>
<dbReference type="AlphaFoldDB" id="A0A6J4T2L4"/>
<proteinExistence type="predicted"/>
<accession>A0A6J4T2L4</accession>
<name>A0A6J4T2L4_9ACTN</name>
<organism evidence="2">
    <name type="scientific">uncultured Solirubrobacteraceae bacterium</name>
    <dbReference type="NCBI Taxonomy" id="1162706"/>
    <lineage>
        <taxon>Bacteria</taxon>
        <taxon>Bacillati</taxon>
        <taxon>Actinomycetota</taxon>
        <taxon>Thermoleophilia</taxon>
        <taxon>Solirubrobacterales</taxon>
        <taxon>Solirubrobacteraceae</taxon>
        <taxon>environmental samples</taxon>
    </lineage>
</organism>
<evidence type="ECO:0000256" key="1">
    <source>
        <dbReference type="ARBA" id="ARBA00023002"/>
    </source>
</evidence>
<protein>
    <recommendedName>
        <fullName evidence="3">Glutamate-5-semialdehyde dehydrogenase</fullName>
    </recommendedName>
</protein>
<dbReference type="InterPro" id="IPR016162">
    <property type="entry name" value="Ald_DH_N"/>
</dbReference>